<evidence type="ECO:0000259" key="2">
    <source>
        <dbReference type="Pfam" id="PF04542"/>
    </source>
</evidence>
<organism evidence="4 5">
    <name type="scientific">Aeromicrobium marinum DSM 15272</name>
    <dbReference type="NCBI Taxonomy" id="585531"/>
    <lineage>
        <taxon>Bacteria</taxon>
        <taxon>Bacillati</taxon>
        <taxon>Actinomycetota</taxon>
        <taxon>Actinomycetes</taxon>
        <taxon>Propionibacteriales</taxon>
        <taxon>Nocardioidaceae</taxon>
        <taxon>Aeromicrobium</taxon>
    </lineage>
</organism>
<evidence type="ECO:0000313" key="4">
    <source>
        <dbReference type="EMBL" id="EFQ84527.1"/>
    </source>
</evidence>
<gene>
    <name evidence="4" type="ORF">HMPREF0063_10379</name>
</gene>
<dbReference type="Proteomes" id="UP000003111">
    <property type="component" value="Unassembled WGS sequence"/>
</dbReference>
<dbReference type="STRING" id="585531.HMPREF0063_10379"/>
<dbReference type="Pfam" id="PF20239">
    <property type="entry name" value="DUF6596"/>
    <property type="match status" value="1"/>
</dbReference>
<feature type="domain" description="RNA polymerase sigma-70 region 2" evidence="2">
    <location>
        <begin position="1"/>
        <end position="69"/>
    </location>
</feature>
<evidence type="ECO:0000313" key="5">
    <source>
        <dbReference type="Proteomes" id="UP000003111"/>
    </source>
</evidence>
<dbReference type="InterPro" id="IPR013325">
    <property type="entry name" value="RNA_pol_sigma_r2"/>
</dbReference>
<dbReference type="PANTHER" id="PTHR47756:SF2">
    <property type="entry name" value="BLL6612 PROTEIN"/>
    <property type="match status" value="1"/>
</dbReference>
<dbReference type="eggNOG" id="COG4941">
    <property type="taxonomic scope" value="Bacteria"/>
</dbReference>
<accession>E2S8M2</accession>
<dbReference type="Gene3D" id="1.25.40.10">
    <property type="entry name" value="Tetratricopeptide repeat domain"/>
    <property type="match status" value="1"/>
</dbReference>
<dbReference type="InterPro" id="IPR046531">
    <property type="entry name" value="DUF6596"/>
</dbReference>
<dbReference type="PANTHER" id="PTHR47756">
    <property type="entry name" value="BLL6612 PROTEIN-RELATED"/>
    <property type="match status" value="1"/>
</dbReference>
<keyword evidence="5" id="KW-1185">Reference proteome</keyword>
<dbReference type="EMBL" id="ACLF03000002">
    <property type="protein sequence ID" value="EFQ84527.1"/>
    <property type="molecule type" value="Genomic_DNA"/>
</dbReference>
<dbReference type="OrthoDB" id="9780299at2"/>
<dbReference type="HOGENOM" id="CLU_035311_1_0_11"/>
<dbReference type="Pfam" id="PF04542">
    <property type="entry name" value="Sigma70_r2"/>
    <property type="match status" value="1"/>
</dbReference>
<dbReference type="GO" id="GO:0003700">
    <property type="term" value="F:DNA-binding transcription factor activity"/>
    <property type="evidence" value="ECO:0007669"/>
    <property type="project" value="InterPro"/>
</dbReference>
<dbReference type="SUPFAM" id="SSF88946">
    <property type="entry name" value="Sigma2 domain of RNA polymerase sigma factors"/>
    <property type="match status" value="1"/>
</dbReference>
<feature type="compositionally biased region" description="Basic and acidic residues" evidence="1">
    <location>
        <begin position="66"/>
        <end position="79"/>
    </location>
</feature>
<dbReference type="InterPro" id="IPR007627">
    <property type="entry name" value="RNA_pol_sigma70_r2"/>
</dbReference>
<feature type="domain" description="DUF6596" evidence="3">
    <location>
        <begin position="168"/>
        <end position="266"/>
    </location>
</feature>
<name>E2S8M2_9ACTN</name>
<evidence type="ECO:0000259" key="3">
    <source>
        <dbReference type="Pfam" id="PF20239"/>
    </source>
</evidence>
<dbReference type="SUPFAM" id="SSF88659">
    <property type="entry name" value="Sigma3 and sigma4 domains of RNA polymerase sigma factors"/>
    <property type="match status" value="1"/>
</dbReference>
<dbReference type="InterPro" id="IPR014284">
    <property type="entry name" value="RNA_pol_sigma-70_dom"/>
</dbReference>
<comment type="caution">
    <text evidence="4">The sequence shown here is derived from an EMBL/GenBank/DDBJ whole genome shotgun (WGS) entry which is preliminary data.</text>
</comment>
<sequence length="400" mass="44088">MVRTEQRRVLATLVRTTGDLGLAEDAVQDAVLSALQRWPVDGVPDEPRAWLTTVARRKAIDRIRREARRTGKEGDRMELFDPQPDPPASVVRDDQLRLVFTCCHPALALDTQVTLALTTLCGLTAADAARLLLVTESAMARRLTRAKQKIAVAGIPYRIPDVAELPDRLDGVATTVHLLFTSGVASGDAQREERLCDEAVRLARLLLELMPDESRLQGLLALLLLTGARRATRLDVTGDQVPLADQDRSAWDHRAIAEGVGLVEQALRRSRHRAGRFELQAAIAACHASAPRFEDTDWTDVVALYDALLVLEPTDVVRLNRAVAIGERDGPQAALTEIDELAGLHGFHLWHSCRAELLDRLGRTEESRAAFEAALACSPPPAAERRIRRRRDEVGRTVEG</sequence>
<reference evidence="4" key="1">
    <citation type="submission" date="2010-08" db="EMBL/GenBank/DDBJ databases">
        <authorList>
            <person name="Muzny D."/>
            <person name="Qin X."/>
            <person name="Buhay C."/>
            <person name="Dugan-Rocha S."/>
            <person name="Ding Y."/>
            <person name="Chen G."/>
            <person name="Hawes A."/>
            <person name="Holder M."/>
            <person name="Jhangiani S."/>
            <person name="Johnson A."/>
            <person name="Khan Z."/>
            <person name="Li Z."/>
            <person name="Liu W."/>
            <person name="Liu X."/>
            <person name="Perez L."/>
            <person name="Shen H."/>
            <person name="Wang Q."/>
            <person name="Watt J."/>
            <person name="Xi L."/>
            <person name="Xin Y."/>
            <person name="Zhou J."/>
            <person name="Deng J."/>
            <person name="Jiang H."/>
            <person name="Liu Y."/>
            <person name="Qu J."/>
            <person name="Song X.-Z."/>
            <person name="Zhang L."/>
            <person name="Villasana D."/>
            <person name="Johnson A."/>
            <person name="Liu J."/>
            <person name="Liyanage D."/>
            <person name="Lorensuhewa L."/>
            <person name="Robinson T."/>
            <person name="Song A."/>
            <person name="Song B.-B."/>
            <person name="Dinh H."/>
            <person name="Thornton R."/>
            <person name="Coyle M."/>
            <person name="Francisco L."/>
            <person name="Jackson L."/>
            <person name="Javaid M."/>
            <person name="Korchina V."/>
            <person name="Kovar C."/>
            <person name="Mata R."/>
            <person name="Mathew T."/>
            <person name="Ngo R."/>
            <person name="Nguyen L."/>
            <person name="Nguyen N."/>
            <person name="Okwuonu G."/>
            <person name="Ongeri F."/>
            <person name="Pham C."/>
            <person name="Simmons D."/>
            <person name="Wilczek-Boney K."/>
            <person name="Hale W."/>
            <person name="Jakkamsetti A."/>
            <person name="Pham P."/>
            <person name="Ruth R."/>
            <person name="San Lucas F."/>
            <person name="Warren J."/>
            <person name="Zhang J."/>
            <person name="Zhao Z."/>
            <person name="Zhou C."/>
            <person name="Zhu D."/>
            <person name="Lee S."/>
            <person name="Bess C."/>
            <person name="Blankenburg K."/>
            <person name="Forbes L."/>
            <person name="Fu Q."/>
            <person name="Gubbala S."/>
            <person name="Hirani K."/>
            <person name="Jayaseelan J.C."/>
            <person name="Lara F."/>
            <person name="Munidasa M."/>
            <person name="Palculict T."/>
            <person name="Patil S."/>
            <person name="Pu L.-L."/>
            <person name="Saada N."/>
            <person name="Tang L."/>
            <person name="Weissenberger G."/>
            <person name="Zhu Y."/>
            <person name="Hemphill L."/>
            <person name="Shang Y."/>
            <person name="Youmans B."/>
            <person name="Ayvaz T."/>
            <person name="Ross M."/>
            <person name="Santibanez J."/>
            <person name="Aqrawi P."/>
            <person name="Gross S."/>
            <person name="Joshi V."/>
            <person name="Fowler G."/>
            <person name="Nazareth L."/>
            <person name="Reid J."/>
            <person name="Worley K."/>
            <person name="Petrosino J."/>
            <person name="Highlander S."/>
            <person name="Gibbs R."/>
        </authorList>
    </citation>
    <scope>NUCLEOTIDE SEQUENCE [LARGE SCALE GENOMIC DNA]</scope>
    <source>
        <strain evidence="4">DSM 15272</strain>
    </source>
</reference>
<proteinExistence type="predicted"/>
<dbReference type="NCBIfam" id="TIGR02937">
    <property type="entry name" value="sigma70-ECF"/>
    <property type="match status" value="1"/>
</dbReference>
<dbReference type="InterPro" id="IPR013324">
    <property type="entry name" value="RNA_pol_sigma_r3/r4-like"/>
</dbReference>
<feature type="region of interest" description="Disordered" evidence="1">
    <location>
        <begin position="66"/>
        <end position="88"/>
    </location>
</feature>
<dbReference type="AlphaFoldDB" id="E2S8M2"/>
<dbReference type="Gene3D" id="1.10.1740.10">
    <property type="match status" value="1"/>
</dbReference>
<dbReference type="GO" id="GO:0006352">
    <property type="term" value="P:DNA-templated transcription initiation"/>
    <property type="evidence" value="ECO:0007669"/>
    <property type="project" value="InterPro"/>
</dbReference>
<evidence type="ECO:0000256" key="1">
    <source>
        <dbReference type="SAM" id="MobiDB-lite"/>
    </source>
</evidence>
<protein>
    <submittedName>
        <fullName evidence="4">Tetratricopeptide repeat protein</fullName>
    </submittedName>
</protein>
<dbReference type="InterPro" id="IPR011990">
    <property type="entry name" value="TPR-like_helical_dom_sf"/>
</dbReference>